<protein>
    <submittedName>
        <fullName evidence="2">Uncharacterized protein</fullName>
    </submittedName>
</protein>
<feature type="region of interest" description="Disordered" evidence="1">
    <location>
        <begin position="1"/>
        <end position="54"/>
    </location>
</feature>
<evidence type="ECO:0000313" key="2">
    <source>
        <dbReference type="EMBL" id="SPJ93298.1"/>
    </source>
</evidence>
<accession>A0AAE8MPV5</accession>
<proteinExistence type="predicted"/>
<dbReference type="Proteomes" id="UP001187734">
    <property type="component" value="Unassembled WGS sequence"/>
</dbReference>
<reference evidence="2" key="1">
    <citation type="submission" date="2018-03" db="EMBL/GenBank/DDBJ databases">
        <authorList>
            <person name="Guldener U."/>
        </authorList>
    </citation>
    <scope>NUCLEOTIDE SEQUENCE</scope>
</reference>
<dbReference type="AlphaFoldDB" id="A0AAE8MPV5"/>
<sequence>MACLSSFLRGNGEGTSSRYGVYGLASDGDPTRPPRRQWTQTGPPSPRWHGVIEV</sequence>
<comment type="caution">
    <text evidence="2">The sequence shown here is derived from an EMBL/GenBank/DDBJ whole genome shotgun (WGS) entry which is preliminary data.</text>
</comment>
<evidence type="ECO:0000256" key="1">
    <source>
        <dbReference type="SAM" id="MobiDB-lite"/>
    </source>
</evidence>
<keyword evidence="3" id="KW-1185">Reference proteome</keyword>
<evidence type="ECO:0000313" key="3">
    <source>
        <dbReference type="Proteomes" id="UP001187734"/>
    </source>
</evidence>
<name>A0AAE8MPV5_9HYPO</name>
<gene>
    <name evidence="2" type="ORF">FTOL_13904</name>
</gene>
<dbReference type="EMBL" id="ONZP01001180">
    <property type="protein sequence ID" value="SPJ93298.1"/>
    <property type="molecule type" value="Genomic_DNA"/>
</dbReference>
<organism evidence="2 3">
    <name type="scientific">Fusarium torulosum</name>
    <dbReference type="NCBI Taxonomy" id="33205"/>
    <lineage>
        <taxon>Eukaryota</taxon>
        <taxon>Fungi</taxon>
        <taxon>Dikarya</taxon>
        <taxon>Ascomycota</taxon>
        <taxon>Pezizomycotina</taxon>
        <taxon>Sordariomycetes</taxon>
        <taxon>Hypocreomycetidae</taxon>
        <taxon>Hypocreales</taxon>
        <taxon>Nectriaceae</taxon>
        <taxon>Fusarium</taxon>
    </lineage>
</organism>